<dbReference type="Proteomes" id="UP001335737">
    <property type="component" value="Unassembled WGS sequence"/>
</dbReference>
<accession>A0ABU6KE38</accession>
<keyword evidence="2" id="KW-1185">Reference proteome</keyword>
<evidence type="ECO:0008006" key="3">
    <source>
        <dbReference type="Google" id="ProtNLM"/>
    </source>
</evidence>
<evidence type="ECO:0000313" key="1">
    <source>
        <dbReference type="EMBL" id="MEC5422704.1"/>
    </source>
</evidence>
<name>A0ABU6KE38_9BACI</name>
<comment type="caution">
    <text evidence="1">The sequence shown here is derived from an EMBL/GenBank/DDBJ whole genome shotgun (WGS) entry which is preliminary data.</text>
</comment>
<sequence>MTNKKHYYVTVDKQEIRDISIPDNGVEYKIIANQKEKEEIEELFRAKDKNEKDAVKFLAKPFDEWGADDKREDYDNKMIELYRKVYELGTSETKREINNLGLFN</sequence>
<organism evidence="1 2">
    <name type="scientific">Virgibacillus tibetensis</name>
    <dbReference type="NCBI Taxonomy" id="3042313"/>
    <lineage>
        <taxon>Bacteria</taxon>
        <taxon>Bacillati</taxon>
        <taxon>Bacillota</taxon>
        <taxon>Bacilli</taxon>
        <taxon>Bacillales</taxon>
        <taxon>Bacillaceae</taxon>
        <taxon>Virgibacillus</taxon>
    </lineage>
</organism>
<reference evidence="1 2" key="1">
    <citation type="journal article" date="2024" name="Int. J. Syst. Evol. Microbiol.">
        <title>Virgibacillus tibetensis sp. nov., isolated from salt lake on the Tibetan Plateau of China.</title>
        <authorList>
            <person name="Phurbu D."/>
            <person name="Liu Z.-X."/>
            <person name="Wang R."/>
            <person name="Zheng Y.-Y."/>
            <person name="Liu H.-C."/>
            <person name="Zhou Y.-G."/>
            <person name="Yu Y.-J."/>
            <person name="Li A.-H."/>
        </authorList>
    </citation>
    <scope>NUCLEOTIDE SEQUENCE [LARGE SCALE GENOMIC DNA]</scope>
    <source>
        <strain evidence="1 2">C22-A2</strain>
    </source>
</reference>
<dbReference type="RefSeq" id="WP_327606257.1">
    <property type="nucleotide sequence ID" value="NZ_JARZFX010000001.1"/>
</dbReference>
<gene>
    <name evidence="1" type="ORF">QGM71_04240</name>
</gene>
<dbReference type="EMBL" id="JARZFX010000001">
    <property type="protein sequence ID" value="MEC5422704.1"/>
    <property type="molecule type" value="Genomic_DNA"/>
</dbReference>
<proteinExistence type="predicted"/>
<evidence type="ECO:0000313" key="2">
    <source>
        <dbReference type="Proteomes" id="UP001335737"/>
    </source>
</evidence>
<protein>
    <recommendedName>
        <fullName evidence="3">Hydrolase</fullName>
    </recommendedName>
</protein>